<sequence>MIRIKFLGFSLTAVFNFLFGYLFQYIFVLFVVLYLYIVEALGWNVDPTLEKGLLIPFFIATMVASLIYFSTIIFTNIFLWKKTQLKKSYFLVIIIVIFSLGVLSNGERIGILFS</sequence>
<dbReference type="AlphaFoldDB" id="A0A2W7M958"/>
<keyword evidence="1" id="KW-1133">Transmembrane helix</keyword>
<gene>
    <name evidence="2" type="ORF">C7437_1211</name>
</gene>
<evidence type="ECO:0000313" key="3">
    <source>
        <dbReference type="Proteomes" id="UP000248646"/>
    </source>
</evidence>
<protein>
    <submittedName>
        <fullName evidence="2">Uncharacterized protein</fullName>
    </submittedName>
</protein>
<name>A0A2W7M958_9BACI</name>
<dbReference type="EMBL" id="QKZI01000021">
    <property type="protein sequence ID" value="PZX01215.1"/>
    <property type="molecule type" value="Genomic_DNA"/>
</dbReference>
<keyword evidence="1" id="KW-0812">Transmembrane</keyword>
<organism evidence="2 3">
    <name type="scientific">Psychrobacillus insolitus</name>
    <dbReference type="NCBI Taxonomy" id="1461"/>
    <lineage>
        <taxon>Bacteria</taxon>
        <taxon>Bacillati</taxon>
        <taxon>Bacillota</taxon>
        <taxon>Bacilli</taxon>
        <taxon>Bacillales</taxon>
        <taxon>Bacillaceae</taxon>
        <taxon>Psychrobacillus</taxon>
    </lineage>
</organism>
<comment type="caution">
    <text evidence="2">The sequence shown here is derived from an EMBL/GenBank/DDBJ whole genome shotgun (WGS) entry which is preliminary data.</text>
</comment>
<feature type="transmembrane region" description="Helical" evidence="1">
    <location>
        <begin position="88"/>
        <end position="106"/>
    </location>
</feature>
<feature type="transmembrane region" description="Helical" evidence="1">
    <location>
        <begin position="12"/>
        <end position="37"/>
    </location>
</feature>
<reference evidence="2 3" key="1">
    <citation type="submission" date="2018-06" db="EMBL/GenBank/DDBJ databases">
        <title>Genomic Encyclopedia of Type Strains, Phase IV (KMG-IV): sequencing the most valuable type-strain genomes for metagenomic binning, comparative biology and taxonomic classification.</title>
        <authorList>
            <person name="Goeker M."/>
        </authorList>
    </citation>
    <scope>NUCLEOTIDE SEQUENCE [LARGE SCALE GENOMIC DNA]</scope>
    <source>
        <strain evidence="2 3">DSM 5</strain>
    </source>
</reference>
<keyword evidence="3" id="KW-1185">Reference proteome</keyword>
<evidence type="ECO:0000256" key="1">
    <source>
        <dbReference type="SAM" id="Phobius"/>
    </source>
</evidence>
<keyword evidence="1" id="KW-0472">Membrane</keyword>
<evidence type="ECO:0000313" key="2">
    <source>
        <dbReference type="EMBL" id="PZX01215.1"/>
    </source>
</evidence>
<proteinExistence type="predicted"/>
<accession>A0A2W7M958</accession>
<dbReference type="Proteomes" id="UP000248646">
    <property type="component" value="Unassembled WGS sequence"/>
</dbReference>
<feature type="transmembrane region" description="Helical" evidence="1">
    <location>
        <begin position="57"/>
        <end position="79"/>
    </location>
</feature>